<dbReference type="RefSeq" id="WP_075426256.1">
    <property type="nucleotide sequence ID" value="NZ_CZVL01000001.1"/>
</dbReference>
<accession>A0A0P1MXP5</accession>
<keyword evidence="5" id="KW-1185">Reference proteome</keyword>
<proteinExistence type="predicted"/>
<feature type="signal peptide" evidence="1">
    <location>
        <begin position="1"/>
        <end position="19"/>
    </location>
</feature>
<dbReference type="EMBL" id="FAOP01000001">
    <property type="protein sequence ID" value="CUU00535.1"/>
    <property type="molecule type" value="Genomic_DNA"/>
</dbReference>
<accession>A0A0S4MN91</accession>
<accession>A0A0P1LQC0</accession>
<gene>
    <name evidence="3" type="ORF">JGI4_00010</name>
    <name evidence="2" type="ORF">JGI8_00769</name>
</gene>
<accession>A0A0P1L7V6</accession>
<name>A0A0P1L661_9BACT</name>
<evidence type="ECO:0008006" key="6">
    <source>
        <dbReference type="Google" id="ProtNLM"/>
    </source>
</evidence>
<feature type="chain" id="PRO_5015043503" description="MetA-pathway of phenol degradation" evidence="1">
    <location>
        <begin position="20"/>
        <end position="354"/>
    </location>
</feature>
<protein>
    <recommendedName>
        <fullName evidence="6">MetA-pathway of phenol degradation</fullName>
    </recommendedName>
</protein>
<accession>A0A0P1P5R9</accession>
<accession>A0A0P1L661</accession>
<organism evidence="3 4">
    <name type="scientific">Candidatus Kryptonium thompsonii</name>
    <dbReference type="NCBI Taxonomy" id="1633631"/>
    <lineage>
        <taxon>Bacteria</taxon>
        <taxon>Pseudomonadati</taxon>
        <taxon>Candidatus Kryptoniota</taxon>
        <taxon>Candidatus Kryptonium</taxon>
    </lineage>
</organism>
<accession>A0A0N7MQT4</accession>
<accession>A0A0P1P2C2</accession>
<dbReference type="EMBL" id="CZVI01000007">
    <property type="protein sequence ID" value="CUS84088.1"/>
    <property type="molecule type" value="Genomic_DNA"/>
</dbReference>
<dbReference type="STRING" id="1633631.GCA_001442925_00010"/>
<reference evidence="2 5" key="2">
    <citation type="submission" date="2015-11" db="EMBL/GenBank/DDBJ databases">
        <authorList>
            <person name="Varghese N."/>
        </authorList>
    </citation>
    <scope>NUCLEOTIDE SEQUENCE [LARGE SCALE GENOMIC DNA]</scope>
    <source>
        <strain evidence="2 5">JGI-8</strain>
    </source>
</reference>
<sequence length="354" mass="40290">MKCKVLFSVLFIFCSIAQAQQGVDLQEFSQVKDQNVKFLFDAWKYHFGWKTLGGGYVRHVLLITDESIVEIEMPEVSNTPGYSFSGFGNLNEPSEIFLNILFFPLEKILPDPYEKMRQEIQNILDSLKQSPSVENFVSAISYLYSKRGEEIEVKNVYLRNNLKDLELKGSGDEISLSFKVDNKKQTYISRYKETEEANKVLLALQDVFEVNSEVKKEIKTAEVANDFAQMAWYIEAFGNSVIGSVNIDYRFHPNLSFRAGGSWMIFGFGFPIMLNFLTGRETSHHLEFGAGIVPVIGGFDGEKLAFFETLTLGYRYQPKKGGLVFRVSFTPLINFPDKGETRPWAGISMGYAFK</sequence>
<accession>A0A0P1LQ29</accession>
<accession>A0A0P1LZH4</accession>
<keyword evidence="1" id="KW-0732">Signal</keyword>
<evidence type="ECO:0000313" key="3">
    <source>
        <dbReference type="EMBL" id="CUU00535.1"/>
    </source>
</evidence>
<evidence type="ECO:0000313" key="4">
    <source>
        <dbReference type="Proteomes" id="UP000182011"/>
    </source>
</evidence>
<accession>A0A0P1MCR8</accession>
<dbReference type="Proteomes" id="UP000182011">
    <property type="component" value="Unassembled WGS sequence"/>
</dbReference>
<dbReference type="Proteomes" id="UP000182200">
    <property type="component" value="Unassembled WGS sequence"/>
</dbReference>
<evidence type="ECO:0000256" key="1">
    <source>
        <dbReference type="SAM" id="SignalP"/>
    </source>
</evidence>
<accession>A0A0P1LM92</accession>
<reference evidence="3 4" key="1">
    <citation type="submission" date="2015-11" db="EMBL/GenBank/DDBJ databases">
        <authorList>
            <person name="Zhang Y."/>
            <person name="Guo Z."/>
        </authorList>
    </citation>
    <scope>NUCLEOTIDE SEQUENCE [LARGE SCALE GENOMIC DNA]</scope>
    <source>
        <strain evidence="3">JGI-4</strain>
    </source>
</reference>
<evidence type="ECO:0000313" key="2">
    <source>
        <dbReference type="EMBL" id="CUS84088.1"/>
    </source>
</evidence>
<dbReference type="AlphaFoldDB" id="A0A0P1L661"/>
<accession>A0A0P1L6D7</accession>
<evidence type="ECO:0000313" key="5">
    <source>
        <dbReference type="Proteomes" id="UP000182200"/>
    </source>
</evidence>